<keyword evidence="4" id="KW-1185">Reference proteome</keyword>
<dbReference type="AlphaFoldDB" id="A0A089LXC2"/>
<dbReference type="KEGG" id="pste:PSTEL_18355"/>
<organism evidence="3 4">
    <name type="scientific">Paenibacillus stellifer</name>
    <dbReference type="NCBI Taxonomy" id="169760"/>
    <lineage>
        <taxon>Bacteria</taxon>
        <taxon>Bacillati</taxon>
        <taxon>Bacillota</taxon>
        <taxon>Bacilli</taxon>
        <taxon>Bacillales</taxon>
        <taxon>Paenibacillaceae</taxon>
        <taxon>Paenibacillus</taxon>
    </lineage>
</organism>
<gene>
    <name evidence="3" type="ORF">PSTEL_18355</name>
</gene>
<evidence type="ECO:0000256" key="2">
    <source>
        <dbReference type="SAM" id="Phobius"/>
    </source>
</evidence>
<protein>
    <submittedName>
        <fullName evidence="3">Uncharacterized protein</fullName>
    </submittedName>
</protein>
<dbReference type="STRING" id="169760.PSTEL_18355"/>
<reference evidence="3 4" key="1">
    <citation type="submission" date="2014-08" db="EMBL/GenBank/DDBJ databases">
        <title>Comparative genomics of the Paenibacillus odorifer group.</title>
        <authorList>
            <person name="den Bakker H.C."/>
            <person name="Tsai Y.-C."/>
            <person name="Martin N."/>
            <person name="Korlach J."/>
            <person name="Wiedmann M."/>
        </authorList>
    </citation>
    <scope>NUCLEOTIDE SEQUENCE [LARGE SCALE GENOMIC DNA]</scope>
    <source>
        <strain evidence="3 4">DSM 14472</strain>
    </source>
</reference>
<feature type="transmembrane region" description="Helical" evidence="2">
    <location>
        <begin position="7"/>
        <end position="24"/>
    </location>
</feature>
<keyword evidence="2" id="KW-1133">Transmembrane helix</keyword>
<proteinExistence type="predicted"/>
<dbReference type="HOGENOM" id="CLU_2220590_0_0_9"/>
<dbReference type="Proteomes" id="UP000029507">
    <property type="component" value="Chromosome"/>
</dbReference>
<sequence>MKRDAVVFWSAIVLAAIGLVSGFLRQGLASLQGFIIPVVMILLLFLLYRYQMGRLGGGRGRQHRKVKPSQKTMAKVAGIRKSQPPTAAKRKTYPFRVIEGSKGKNDDEQLPKYH</sequence>
<accession>A0A089LXC2</accession>
<evidence type="ECO:0000313" key="3">
    <source>
        <dbReference type="EMBL" id="AIQ64780.1"/>
    </source>
</evidence>
<keyword evidence="2" id="KW-0472">Membrane</keyword>
<evidence type="ECO:0000313" key="4">
    <source>
        <dbReference type="Proteomes" id="UP000029507"/>
    </source>
</evidence>
<dbReference type="EMBL" id="CP009286">
    <property type="protein sequence ID" value="AIQ64780.1"/>
    <property type="molecule type" value="Genomic_DNA"/>
</dbReference>
<dbReference type="OrthoDB" id="2660621at2"/>
<name>A0A089LXC2_9BACL</name>
<dbReference type="RefSeq" id="WP_038697319.1">
    <property type="nucleotide sequence ID" value="NZ_CP009286.1"/>
</dbReference>
<feature type="region of interest" description="Disordered" evidence="1">
    <location>
        <begin position="57"/>
        <end position="89"/>
    </location>
</feature>
<keyword evidence="2" id="KW-0812">Transmembrane</keyword>
<feature type="transmembrane region" description="Helical" evidence="2">
    <location>
        <begin position="30"/>
        <end position="50"/>
    </location>
</feature>
<evidence type="ECO:0000256" key="1">
    <source>
        <dbReference type="SAM" id="MobiDB-lite"/>
    </source>
</evidence>